<keyword evidence="3" id="KW-0408">Iron</keyword>
<dbReference type="Pfam" id="PF13247">
    <property type="entry name" value="Fer4_11"/>
    <property type="match status" value="1"/>
</dbReference>
<keyword evidence="1" id="KW-0004">4Fe-4S</keyword>
<dbReference type="SUPFAM" id="SSF54862">
    <property type="entry name" value="4Fe-4S ferredoxins"/>
    <property type="match status" value="1"/>
</dbReference>
<keyword evidence="2" id="KW-0479">Metal-binding</keyword>
<evidence type="ECO:0000256" key="4">
    <source>
        <dbReference type="ARBA" id="ARBA00023014"/>
    </source>
</evidence>
<dbReference type="Gene3D" id="3.30.70.20">
    <property type="match status" value="2"/>
</dbReference>
<dbReference type="RefSeq" id="WP_208925351.1">
    <property type="nucleotide sequence ID" value="NZ_JAYFNZ010000025.1"/>
</dbReference>
<organism evidence="6">
    <name type="scientific">Desulfitobacterium hafniense</name>
    <name type="common">Desulfitobacterium frappieri</name>
    <dbReference type="NCBI Taxonomy" id="49338"/>
    <lineage>
        <taxon>Bacteria</taxon>
        <taxon>Bacillati</taxon>
        <taxon>Bacillota</taxon>
        <taxon>Clostridia</taxon>
        <taxon>Eubacteriales</taxon>
        <taxon>Desulfitobacteriaceae</taxon>
        <taxon>Desulfitobacterium</taxon>
    </lineage>
</organism>
<protein>
    <submittedName>
        <fullName evidence="6">Pyrogallol hydroxytransferase small subunit</fullName>
    </submittedName>
</protein>
<dbReference type="PATRIC" id="fig|49338.4.peg.989"/>
<proteinExistence type="predicted"/>
<gene>
    <name evidence="6" type="ORF">DPCES_0919</name>
</gene>
<evidence type="ECO:0000256" key="2">
    <source>
        <dbReference type="ARBA" id="ARBA00022723"/>
    </source>
</evidence>
<evidence type="ECO:0000256" key="3">
    <source>
        <dbReference type="ARBA" id="ARBA00023004"/>
    </source>
</evidence>
<evidence type="ECO:0000259" key="5">
    <source>
        <dbReference type="PROSITE" id="PS51379"/>
    </source>
</evidence>
<evidence type="ECO:0000256" key="1">
    <source>
        <dbReference type="ARBA" id="ARBA00022485"/>
    </source>
</evidence>
<dbReference type="GO" id="GO:0016740">
    <property type="term" value="F:transferase activity"/>
    <property type="evidence" value="ECO:0007669"/>
    <property type="project" value="UniProtKB-KW"/>
</dbReference>
<dbReference type="EMBL" id="LK996017">
    <property type="protein sequence ID" value="CDX00806.1"/>
    <property type="molecule type" value="Genomic_DNA"/>
</dbReference>
<keyword evidence="6" id="KW-0808">Transferase</keyword>
<name>A0A098AYX0_DESHA</name>
<sequence>MKVFVVDVAKCNGCYGCQVACKDEHVDNDWMPYAQPQPDTGHFWMKLKEKTHGQVPKVKLEYTPYPCMHCDDAPCMKKSEAFYKREDGLVILDPVKGEGQKDLVEVCPYGAVYWNDALNVAQKCTGCAHLVEEGQLPRCVDFCATGALQFGDEEDFAEEIAQSETLEPEWGTRPRVYYLNLPKLFIGGEVWDPEQDEVIEGAKLILTGTDGLTRETHSDAFGDFWFRKVEAGTYSLKVEAEGYQMVTKDGIVLKESYNIGDIPLKK</sequence>
<dbReference type="GO" id="GO:0051539">
    <property type="term" value="F:4 iron, 4 sulfur cluster binding"/>
    <property type="evidence" value="ECO:0007669"/>
    <property type="project" value="UniProtKB-KW"/>
</dbReference>
<evidence type="ECO:0000313" key="6">
    <source>
        <dbReference type="EMBL" id="CDX00806.1"/>
    </source>
</evidence>
<dbReference type="PROSITE" id="PS51379">
    <property type="entry name" value="4FE4S_FER_2"/>
    <property type="match status" value="1"/>
</dbReference>
<keyword evidence="4" id="KW-0411">Iron-sulfur</keyword>
<dbReference type="SUPFAM" id="SSF49478">
    <property type="entry name" value="Cna protein B-type domain"/>
    <property type="match status" value="1"/>
</dbReference>
<dbReference type="GO" id="GO:0046872">
    <property type="term" value="F:metal ion binding"/>
    <property type="evidence" value="ECO:0007669"/>
    <property type="project" value="UniProtKB-KW"/>
</dbReference>
<dbReference type="InterPro" id="IPR050954">
    <property type="entry name" value="ET_IronSulfur_Cluster-Binding"/>
</dbReference>
<dbReference type="PANTHER" id="PTHR43177:SF3">
    <property type="entry name" value="PROTEIN NRFC HOMOLOG"/>
    <property type="match status" value="1"/>
</dbReference>
<dbReference type="Pfam" id="PF13620">
    <property type="entry name" value="CarboxypepD_reg"/>
    <property type="match status" value="1"/>
</dbReference>
<dbReference type="InterPro" id="IPR017896">
    <property type="entry name" value="4Fe4S_Fe-S-bd"/>
</dbReference>
<feature type="domain" description="4Fe-4S ferredoxin-type" evidence="5">
    <location>
        <begin position="2"/>
        <end position="31"/>
    </location>
</feature>
<reference evidence="6" key="1">
    <citation type="submission" date="2014-07" db="EMBL/GenBank/DDBJ databases">
        <authorList>
            <person name="Hornung V.Bastian."/>
        </authorList>
    </citation>
    <scope>NUCLEOTIDE SEQUENCE</scope>
    <source>
        <strain evidence="6">PCE-S</strain>
    </source>
</reference>
<dbReference type="AlphaFoldDB" id="A0A098AYX0"/>
<dbReference type="PANTHER" id="PTHR43177">
    <property type="entry name" value="PROTEIN NRFC"/>
    <property type="match status" value="1"/>
</dbReference>
<dbReference type="Gene3D" id="2.60.40.1120">
    <property type="entry name" value="Carboxypeptidase-like, regulatory domain"/>
    <property type="match status" value="1"/>
</dbReference>
<accession>A0A098AYX0</accession>